<gene>
    <name evidence="3" type="ORF">HMPREF0493_0200</name>
</gene>
<dbReference type="RefSeq" id="WP_006351354.1">
    <property type="nucleotide sequence ID" value="NZ_ADNY01000010.1"/>
</dbReference>
<proteinExistence type="predicted"/>
<dbReference type="AlphaFoldDB" id="D4YRS2"/>
<dbReference type="InterPro" id="IPR036259">
    <property type="entry name" value="MFS_trans_sf"/>
</dbReference>
<keyword evidence="2" id="KW-0732">Signal</keyword>
<dbReference type="Proteomes" id="UP000004069">
    <property type="component" value="Unassembled WGS sequence"/>
</dbReference>
<name>D4YRS2_9LACO</name>
<keyword evidence="4" id="KW-1185">Reference proteome</keyword>
<evidence type="ECO:0000256" key="2">
    <source>
        <dbReference type="SAM" id="SignalP"/>
    </source>
</evidence>
<keyword evidence="1" id="KW-0812">Transmembrane</keyword>
<evidence type="ECO:0000256" key="1">
    <source>
        <dbReference type="SAM" id="Phobius"/>
    </source>
</evidence>
<feature type="transmembrane region" description="Helical" evidence="1">
    <location>
        <begin position="43"/>
        <end position="60"/>
    </location>
</feature>
<dbReference type="SUPFAM" id="SSF103473">
    <property type="entry name" value="MFS general substrate transporter"/>
    <property type="match status" value="1"/>
</dbReference>
<feature type="chain" id="PRO_5009952275" evidence="2">
    <location>
        <begin position="28"/>
        <end position="98"/>
    </location>
</feature>
<feature type="signal peptide" evidence="2">
    <location>
        <begin position="1"/>
        <end position="27"/>
    </location>
</feature>
<reference evidence="3 4" key="1">
    <citation type="submission" date="2010-04" db="EMBL/GenBank/DDBJ databases">
        <authorList>
            <person name="Muzny D."/>
            <person name="Qin X."/>
            <person name="Deng J."/>
            <person name="Jiang H."/>
            <person name="Liu Y."/>
            <person name="Qu J."/>
            <person name="Song X.-Z."/>
            <person name="Zhang L."/>
            <person name="Thornton R."/>
            <person name="Coyle M."/>
            <person name="Francisco L."/>
            <person name="Jackson L."/>
            <person name="Javaid M."/>
            <person name="Korchina V."/>
            <person name="Kovar C."/>
            <person name="Mata R."/>
            <person name="Mathew T."/>
            <person name="Ngo R."/>
            <person name="Nguyen L."/>
            <person name="Nguyen N."/>
            <person name="Okwuonu G."/>
            <person name="Ongeri F."/>
            <person name="Pham C."/>
            <person name="Simmons D."/>
            <person name="Wilczek-Boney K."/>
            <person name="Hale W."/>
            <person name="Jakkamsetti A."/>
            <person name="Pham P."/>
            <person name="Ruth R."/>
            <person name="San Lucas F."/>
            <person name="Warren J."/>
            <person name="Zhang J."/>
            <person name="Zhao Z."/>
            <person name="Zhou C."/>
            <person name="Zhu D."/>
            <person name="Lee S."/>
            <person name="Bess C."/>
            <person name="Blankenburg K."/>
            <person name="Forbes L."/>
            <person name="Fu Q."/>
            <person name="Gubbala S."/>
            <person name="Hirani K."/>
            <person name="Jayaseelan J.C."/>
            <person name="Lara F."/>
            <person name="Munidasa M."/>
            <person name="Palculict T."/>
            <person name="Patil S."/>
            <person name="Pu L.-L."/>
            <person name="Saada N."/>
            <person name="Tang L."/>
            <person name="Weissenberger G."/>
            <person name="Zhu Y."/>
            <person name="Hemphill L."/>
            <person name="Shang Y."/>
            <person name="Youmans B."/>
            <person name="Ayvaz T."/>
            <person name="Ross M."/>
            <person name="Santibanez J."/>
            <person name="Aqrawi P."/>
            <person name="Gross S."/>
            <person name="Joshi V."/>
            <person name="Fowler G."/>
            <person name="Nazareth L."/>
            <person name="Reid J."/>
            <person name="Worley K."/>
            <person name="Petrosino J."/>
            <person name="Highlander S."/>
            <person name="Gibbs R."/>
        </authorList>
    </citation>
    <scope>NUCLEOTIDE SEQUENCE [LARGE SCALE GENOMIC DNA]</scope>
    <source>
        <strain evidence="3 4">DSM 11664</strain>
    </source>
</reference>
<feature type="transmembrane region" description="Helical" evidence="1">
    <location>
        <begin position="72"/>
        <end position="93"/>
    </location>
</feature>
<dbReference type="EMBL" id="ADNY01000010">
    <property type="protein sequence ID" value="EFG56152.1"/>
    <property type="molecule type" value="Genomic_DNA"/>
</dbReference>
<sequence>MRKLVKIVSSVVVALSFASLGAQTVNADTVAGNLTDRISKYTLTFIGGVLSLIGILGYVFSPNPNLLMLFRLINGSGFVLCTVCMATWLHLFLLTSIR</sequence>
<protein>
    <submittedName>
        <fullName evidence="3">Uncharacterized protein</fullName>
    </submittedName>
</protein>
<accession>D4YRS2</accession>
<dbReference type="eggNOG" id="COG2814">
    <property type="taxonomic scope" value="Bacteria"/>
</dbReference>
<keyword evidence="1" id="KW-0472">Membrane</keyword>
<evidence type="ECO:0000313" key="3">
    <source>
        <dbReference type="EMBL" id="EFG56152.1"/>
    </source>
</evidence>
<organism evidence="3 4">
    <name type="scientific">Lactobacillus amylolyticus DSM 11664</name>
    <dbReference type="NCBI Taxonomy" id="585524"/>
    <lineage>
        <taxon>Bacteria</taxon>
        <taxon>Bacillati</taxon>
        <taxon>Bacillota</taxon>
        <taxon>Bacilli</taxon>
        <taxon>Lactobacillales</taxon>
        <taxon>Lactobacillaceae</taxon>
        <taxon>Lactobacillus</taxon>
    </lineage>
</organism>
<dbReference type="PATRIC" id="fig|585524.9.peg.415"/>
<dbReference type="Gene3D" id="1.20.1250.20">
    <property type="entry name" value="MFS general substrate transporter like domains"/>
    <property type="match status" value="1"/>
</dbReference>
<keyword evidence="1" id="KW-1133">Transmembrane helix</keyword>
<comment type="caution">
    <text evidence="3">The sequence shown here is derived from an EMBL/GenBank/DDBJ whole genome shotgun (WGS) entry which is preliminary data.</text>
</comment>
<evidence type="ECO:0000313" key="4">
    <source>
        <dbReference type="Proteomes" id="UP000004069"/>
    </source>
</evidence>
<dbReference type="OrthoDB" id="9814001at2"/>